<dbReference type="Pfam" id="PF04542">
    <property type="entry name" value="Sigma70_r2"/>
    <property type="match status" value="1"/>
</dbReference>
<dbReference type="InterPro" id="IPR007627">
    <property type="entry name" value="RNA_pol_sigma70_r2"/>
</dbReference>
<dbReference type="RefSeq" id="WP_419192078.1">
    <property type="nucleotide sequence ID" value="NZ_CP036287.1"/>
</dbReference>
<evidence type="ECO:0000313" key="8">
    <source>
        <dbReference type="EMBL" id="QDU65624.1"/>
    </source>
</evidence>
<name>A0A518BF64_9BACT</name>
<dbReference type="Proteomes" id="UP000316921">
    <property type="component" value="Chromosome"/>
</dbReference>
<evidence type="ECO:0000256" key="2">
    <source>
        <dbReference type="ARBA" id="ARBA00023015"/>
    </source>
</evidence>
<evidence type="ECO:0000256" key="5">
    <source>
        <dbReference type="ARBA" id="ARBA00023163"/>
    </source>
</evidence>
<comment type="similarity">
    <text evidence="1">Belongs to the sigma-70 factor family. ECF subfamily.</text>
</comment>
<dbReference type="AlphaFoldDB" id="A0A518BF64"/>
<evidence type="ECO:0000256" key="1">
    <source>
        <dbReference type="ARBA" id="ARBA00010641"/>
    </source>
</evidence>
<dbReference type="Gene3D" id="1.10.1740.10">
    <property type="match status" value="1"/>
</dbReference>
<keyword evidence="2" id="KW-0805">Transcription regulation</keyword>
<evidence type="ECO:0000259" key="6">
    <source>
        <dbReference type="Pfam" id="PF04542"/>
    </source>
</evidence>
<dbReference type="PANTHER" id="PTHR43133">
    <property type="entry name" value="RNA POLYMERASE ECF-TYPE SIGMA FACTO"/>
    <property type="match status" value="1"/>
</dbReference>
<dbReference type="InterPro" id="IPR013325">
    <property type="entry name" value="RNA_pol_sigma_r2"/>
</dbReference>
<dbReference type="Pfam" id="PF08281">
    <property type="entry name" value="Sigma70_r4_2"/>
    <property type="match status" value="1"/>
</dbReference>
<protein>
    <submittedName>
        <fullName evidence="8">ECF RNA polymerase sigma factor SigE</fullName>
    </submittedName>
</protein>
<keyword evidence="5" id="KW-0804">Transcription</keyword>
<dbReference type="InterPro" id="IPR013249">
    <property type="entry name" value="RNA_pol_sigma70_r4_t2"/>
</dbReference>
<feature type="domain" description="RNA polymerase sigma-70 region 2" evidence="6">
    <location>
        <begin position="23"/>
        <end position="90"/>
    </location>
</feature>
<dbReference type="NCBIfam" id="TIGR02937">
    <property type="entry name" value="sigma70-ECF"/>
    <property type="match status" value="1"/>
</dbReference>
<sequence>MNDAGLRARELRDGAPDAIATWFELERPVVYRLCLGFLADSAEADDVTQDALLRLRDRIESWDPQRPYEPWRNTLVLNLCRDRIRRRTRREHHEQIAAGDTAAILPDPSDVAQAEELRTALAAALALLPPREREAFVLHDLEGMDSELVATQLEVKPATVRAMLCMARRRLRDALADRLPAGFAFGGGAL</sequence>
<keyword evidence="3" id="KW-0731">Sigma factor</keyword>
<dbReference type="GO" id="GO:0003677">
    <property type="term" value="F:DNA binding"/>
    <property type="evidence" value="ECO:0007669"/>
    <property type="project" value="UniProtKB-KW"/>
</dbReference>
<gene>
    <name evidence="8" type="primary">sigE_3</name>
    <name evidence="8" type="ORF">Pla133_06890</name>
</gene>
<evidence type="ECO:0000256" key="3">
    <source>
        <dbReference type="ARBA" id="ARBA00023082"/>
    </source>
</evidence>
<evidence type="ECO:0000259" key="7">
    <source>
        <dbReference type="Pfam" id="PF08281"/>
    </source>
</evidence>
<dbReference type="InterPro" id="IPR014284">
    <property type="entry name" value="RNA_pol_sigma-70_dom"/>
</dbReference>
<organism evidence="8 9">
    <name type="scientific">Engelhardtia mirabilis</name>
    <dbReference type="NCBI Taxonomy" id="2528011"/>
    <lineage>
        <taxon>Bacteria</taxon>
        <taxon>Pseudomonadati</taxon>
        <taxon>Planctomycetota</taxon>
        <taxon>Planctomycetia</taxon>
        <taxon>Planctomycetia incertae sedis</taxon>
        <taxon>Engelhardtia</taxon>
    </lineage>
</organism>
<keyword evidence="4" id="KW-0238">DNA-binding</keyword>
<evidence type="ECO:0000256" key="4">
    <source>
        <dbReference type="ARBA" id="ARBA00023125"/>
    </source>
</evidence>
<reference evidence="8 9" key="1">
    <citation type="submission" date="2019-02" db="EMBL/GenBank/DDBJ databases">
        <title>Deep-cultivation of Planctomycetes and their phenomic and genomic characterization uncovers novel biology.</title>
        <authorList>
            <person name="Wiegand S."/>
            <person name="Jogler M."/>
            <person name="Boedeker C."/>
            <person name="Pinto D."/>
            <person name="Vollmers J."/>
            <person name="Rivas-Marin E."/>
            <person name="Kohn T."/>
            <person name="Peeters S.H."/>
            <person name="Heuer A."/>
            <person name="Rast P."/>
            <person name="Oberbeckmann S."/>
            <person name="Bunk B."/>
            <person name="Jeske O."/>
            <person name="Meyerdierks A."/>
            <person name="Storesund J.E."/>
            <person name="Kallscheuer N."/>
            <person name="Luecker S."/>
            <person name="Lage O.M."/>
            <person name="Pohl T."/>
            <person name="Merkel B.J."/>
            <person name="Hornburger P."/>
            <person name="Mueller R.-W."/>
            <person name="Bruemmer F."/>
            <person name="Labrenz M."/>
            <person name="Spormann A.M."/>
            <person name="Op den Camp H."/>
            <person name="Overmann J."/>
            <person name="Amann R."/>
            <person name="Jetten M.S.M."/>
            <person name="Mascher T."/>
            <person name="Medema M.H."/>
            <person name="Devos D.P."/>
            <person name="Kaster A.-K."/>
            <person name="Ovreas L."/>
            <person name="Rohde M."/>
            <person name="Galperin M.Y."/>
            <person name="Jogler C."/>
        </authorList>
    </citation>
    <scope>NUCLEOTIDE SEQUENCE [LARGE SCALE GENOMIC DNA]</scope>
    <source>
        <strain evidence="8 9">Pla133</strain>
    </source>
</reference>
<dbReference type="SUPFAM" id="SSF88659">
    <property type="entry name" value="Sigma3 and sigma4 domains of RNA polymerase sigma factors"/>
    <property type="match status" value="1"/>
</dbReference>
<dbReference type="InterPro" id="IPR013324">
    <property type="entry name" value="RNA_pol_sigma_r3/r4-like"/>
</dbReference>
<dbReference type="InterPro" id="IPR036388">
    <property type="entry name" value="WH-like_DNA-bd_sf"/>
</dbReference>
<accession>A0A518BF64</accession>
<evidence type="ECO:0000313" key="9">
    <source>
        <dbReference type="Proteomes" id="UP000316921"/>
    </source>
</evidence>
<dbReference type="SUPFAM" id="SSF88946">
    <property type="entry name" value="Sigma2 domain of RNA polymerase sigma factors"/>
    <property type="match status" value="1"/>
</dbReference>
<dbReference type="GO" id="GO:0006352">
    <property type="term" value="P:DNA-templated transcription initiation"/>
    <property type="evidence" value="ECO:0007669"/>
    <property type="project" value="InterPro"/>
</dbReference>
<dbReference type="EMBL" id="CP036287">
    <property type="protein sequence ID" value="QDU65624.1"/>
    <property type="molecule type" value="Genomic_DNA"/>
</dbReference>
<dbReference type="PANTHER" id="PTHR43133:SF8">
    <property type="entry name" value="RNA POLYMERASE SIGMA FACTOR HI_1459-RELATED"/>
    <property type="match status" value="1"/>
</dbReference>
<keyword evidence="9" id="KW-1185">Reference proteome</keyword>
<dbReference type="InterPro" id="IPR039425">
    <property type="entry name" value="RNA_pol_sigma-70-like"/>
</dbReference>
<feature type="domain" description="RNA polymerase sigma factor 70 region 4 type 2" evidence="7">
    <location>
        <begin position="120"/>
        <end position="171"/>
    </location>
</feature>
<dbReference type="KEGG" id="pbap:Pla133_06890"/>
<dbReference type="Gene3D" id="1.10.10.10">
    <property type="entry name" value="Winged helix-like DNA-binding domain superfamily/Winged helix DNA-binding domain"/>
    <property type="match status" value="1"/>
</dbReference>
<dbReference type="GO" id="GO:0016987">
    <property type="term" value="F:sigma factor activity"/>
    <property type="evidence" value="ECO:0007669"/>
    <property type="project" value="UniProtKB-KW"/>
</dbReference>
<proteinExistence type="inferred from homology"/>